<keyword evidence="3 5" id="KW-0456">Lyase</keyword>
<evidence type="ECO:0000256" key="1">
    <source>
        <dbReference type="ARBA" id="ARBA00005568"/>
    </source>
</evidence>
<sequence>MISSKIINKELNQIRKKLNIGIPSIGSWLQLNNTSVGAIIAKNNFDWLTLDLEHGDIDEADIPLMVNSIQYYCPLVFARIRSPQTTYCSRALDLGVNGIIIPKIESFEQINNLRESIYYPPYGCRGVGYANTNLFGENLLDHLNELNEPFIVPMIETKKGVEELESILRCKGIDAILIGPYDLSASYGVPGEIQSEIVKEKVDYILKTCKKFAVPAGLHIVEPDEKSLNEAIKKGFTFLPYSIDTVFLRKASKKPNNIHYQKK</sequence>
<accession>A3PE50</accession>
<dbReference type="Pfam" id="PF03328">
    <property type="entry name" value="HpcH_HpaI"/>
    <property type="match status" value="1"/>
</dbReference>
<dbReference type="PANTHER" id="PTHR30502:SF0">
    <property type="entry name" value="PHOSPHOENOLPYRUVATE CARBOXYLASE FAMILY PROTEIN"/>
    <property type="match status" value="1"/>
</dbReference>
<dbReference type="STRING" id="167546.P9301_14021"/>
<evidence type="ECO:0000256" key="3">
    <source>
        <dbReference type="ARBA" id="ARBA00023239"/>
    </source>
</evidence>
<evidence type="ECO:0000313" key="5">
    <source>
        <dbReference type="EMBL" id="ABO18025.1"/>
    </source>
</evidence>
<dbReference type="OrthoDB" id="86160at2"/>
<gene>
    <name evidence="5" type="ordered locus">P9301_14021</name>
</gene>
<dbReference type="HOGENOM" id="CLU_059964_4_1_3"/>
<name>A3PE50_PROM0</name>
<keyword evidence="6" id="KW-1185">Reference proteome</keyword>
<dbReference type="Proteomes" id="UP000001430">
    <property type="component" value="Chromosome"/>
</dbReference>
<dbReference type="Gene3D" id="3.20.20.60">
    <property type="entry name" value="Phosphoenolpyruvate-binding domains"/>
    <property type="match status" value="1"/>
</dbReference>
<dbReference type="InterPro" id="IPR050251">
    <property type="entry name" value="HpcH-HpaI_aldolase"/>
</dbReference>
<protein>
    <submittedName>
        <fullName evidence="5">2,4-dihydroxyhept-2-ene-1,7-dioic acid aldolase</fullName>
        <ecNumber evidence="5">4.1.2.20</ecNumber>
    </submittedName>
</protein>
<keyword evidence="2" id="KW-0479">Metal-binding</keyword>
<dbReference type="AlphaFoldDB" id="A3PE50"/>
<evidence type="ECO:0000259" key="4">
    <source>
        <dbReference type="Pfam" id="PF03328"/>
    </source>
</evidence>
<dbReference type="InterPro" id="IPR005000">
    <property type="entry name" value="Aldolase/citrate-lyase_domain"/>
</dbReference>
<reference evidence="5 6" key="1">
    <citation type="journal article" date="2007" name="PLoS Genet.">
        <title>Patterns and implications of gene gain and loss in the evolution of Prochlorococcus.</title>
        <authorList>
            <person name="Kettler G.C."/>
            <person name="Martiny A.C."/>
            <person name="Huang K."/>
            <person name="Zucker J."/>
            <person name="Coleman M.L."/>
            <person name="Rodrigue S."/>
            <person name="Chen F."/>
            <person name="Lapidus A."/>
            <person name="Ferriera S."/>
            <person name="Johnson J."/>
            <person name="Steglich C."/>
            <person name="Church G.M."/>
            <person name="Richardson P."/>
            <person name="Chisholm S.W."/>
        </authorList>
    </citation>
    <scope>NUCLEOTIDE SEQUENCE [LARGE SCALE GENOMIC DNA]</scope>
    <source>
        <strain evidence="5 6">MIT 9301</strain>
    </source>
</reference>
<comment type="similarity">
    <text evidence="1">Belongs to the HpcH/HpaI aldolase family.</text>
</comment>
<dbReference type="RefSeq" id="WP_011863334.1">
    <property type="nucleotide sequence ID" value="NC_009091.1"/>
</dbReference>
<evidence type="ECO:0000313" key="6">
    <source>
        <dbReference type="Proteomes" id="UP000001430"/>
    </source>
</evidence>
<dbReference type="KEGG" id="pmg:P9301_14021"/>
<dbReference type="GO" id="GO:0005737">
    <property type="term" value="C:cytoplasm"/>
    <property type="evidence" value="ECO:0007669"/>
    <property type="project" value="TreeGrafter"/>
</dbReference>
<dbReference type="PANTHER" id="PTHR30502">
    <property type="entry name" value="2-KETO-3-DEOXY-L-RHAMNONATE ALDOLASE"/>
    <property type="match status" value="1"/>
</dbReference>
<dbReference type="InterPro" id="IPR040442">
    <property type="entry name" value="Pyrv_kinase-like_dom_sf"/>
</dbReference>
<dbReference type="EC" id="4.1.2.20" evidence="5"/>
<proteinExistence type="inferred from homology"/>
<dbReference type="eggNOG" id="COG3836">
    <property type="taxonomic scope" value="Bacteria"/>
</dbReference>
<organism evidence="5 6">
    <name type="scientific">Prochlorococcus marinus (strain MIT 9301)</name>
    <dbReference type="NCBI Taxonomy" id="167546"/>
    <lineage>
        <taxon>Bacteria</taxon>
        <taxon>Bacillati</taxon>
        <taxon>Cyanobacteriota</taxon>
        <taxon>Cyanophyceae</taxon>
        <taxon>Synechococcales</taxon>
        <taxon>Prochlorococcaceae</taxon>
        <taxon>Prochlorococcus</taxon>
    </lineage>
</organism>
<dbReference type="GO" id="GO:0008672">
    <property type="term" value="F:2-dehydro-3-deoxyglucarate aldolase activity"/>
    <property type="evidence" value="ECO:0007669"/>
    <property type="project" value="UniProtKB-EC"/>
</dbReference>
<dbReference type="EMBL" id="CP000576">
    <property type="protein sequence ID" value="ABO18025.1"/>
    <property type="molecule type" value="Genomic_DNA"/>
</dbReference>
<evidence type="ECO:0000256" key="2">
    <source>
        <dbReference type="ARBA" id="ARBA00022723"/>
    </source>
</evidence>
<dbReference type="GO" id="GO:0046872">
    <property type="term" value="F:metal ion binding"/>
    <property type="evidence" value="ECO:0007669"/>
    <property type="project" value="UniProtKB-KW"/>
</dbReference>
<feature type="domain" description="HpcH/HpaI aldolase/citrate lyase" evidence="4">
    <location>
        <begin position="25"/>
        <end position="249"/>
    </location>
</feature>
<dbReference type="InterPro" id="IPR015813">
    <property type="entry name" value="Pyrv/PenolPyrv_kinase-like_dom"/>
</dbReference>
<dbReference type="SUPFAM" id="SSF51621">
    <property type="entry name" value="Phosphoenolpyruvate/pyruvate domain"/>
    <property type="match status" value="1"/>
</dbReference>